<feature type="modified residue" description="4-aspartylphosphate" evidence="1">
    <location>
        <position position="60"/>
    </location>
</feature>
<dbReference type="RefSeq" id="WP_229777808.1">
    <property type="nucleotide sequence ID" value="NZ_BMQM01000011.1"/>
</dbReference>
<reference evidence="4" key="1">
    <citation type="journal article" date="2019" name="Int. J. Syst. Evol. Microbiol.">
        <title>The Global Catalogue of Microorganisms (GCM) 10K type strain sequencing project: providing services to taxonomists for standard genome sequencing and annotation.</title>
        <authorList>
            <consortium name="The Broad Institute Genomics Platform"/>
            <consortium name="The Broad Institute Genome Sequencing Center for Infectious Disease"/>
            <person name="Wu L."/>
            <person name="Ma J."/>
        </authorList>
    </citation>
    <scope>NUCLEOTIDE SEQUENCE [LARGE SCALE GENOMIC DNA]</scope>
    <source>
        <strain evidence="4">JCM 31404</strain>
    </source>
</reference>
<dbReference type="PANTHER" id="PTHR44520">
    <property type="entry name" value="RESPONSE REGULATOR RCP1-RELATED"/>
    <property type="match status" value="1"/>
</dbReference>
<gene>
    <name evidence="3" type="ORF">GCM10008959_19870</name>
</gene>
<protein>
    <submittedName>
        <fullName evidence="3">Response regulator</fullName>
    </submittedName>
</protein>
<sequence>MQRTLRVLLVDDSPQDLELATIAFEEHESNTEVTTCSGGHDALAHLRDPQKSLPHVVVLDLNMPMMSGLEVLEAIRTDPLLQPLTVVILSTSNDPGDIQAAYRLFASSYMIKQQNFPDFVEQVDQFIQYWRRCQFPTVQQNP</sequence>
<dbReference type="InterPro" id="IPR052893">
    <property type="entry name" value="TCS_response_regulator"/>
</dbReference>
<comment type="caution">
    <text evidence="3">The sequence shown here is derived from an EMBL/GenBank/DDBJ whole genome shotgun (WGS) entry which is preliminary data.</text>
</comment>
<dbReference type="SUPFAM" id="SSF52172">
    <property type="entry name" value="CheY-like"/>
    <property type="match status" value="1"/>
</dbReference>
<organism evidence="3 4">
    <name type="scientific">Deinococcus seoulensis</name>
    <dbReference type="NCBI Taxonomy" id="1837379"/>
    <lineage>
        <taxon>Bacteria</taxon>
        <taxon>Thermotogati</taxon>
        <taxon>Deinococcota</taxon>
        <taxon>Deinococci</taxon>
        <taxon>Deinococcales</taxon>
        <taxon>Deinococcaceae</taxon>
        <taxon>Deinococcus</taxon>
    </lineage>
</organism>
<dbReference type="Proteomes" id="UP000634308">
    <property type="component" value="Unassembled WGS sequence"/>
</dbReference>
<dbReference type="InterPro" id="IPR001789">
    <property type="entry name" value="Sig_transdc_resp-reg_receiver"/>
</dbReference>
<dbReference type="SMART" id="SM00448">
    <property type="entry name" value="REC"/>
    <property type="match status" value="1"/>
</dbReference>
<accession>A0ABQ2RUL3</accession>
<evidence type="ECO:0000313" key="4">
    <source>
        <dbReference type="Proteomes" id="UP000634308"/>
    </source>
</evidence>
<evidence type="ECO:0000256" key="1">
    <source>
        <dbReference type="PROSITE-ProRule" id="PRU00169"/>
    </source>
</evidence>
<keyword evidence="4" id="KW-1185">Reference proteome</keyword>
<dbReference type="Pfam" id="PF00072">
    <property type="entry name" value="Response_reg"/>
    <property type="match status" value="1"/>
</dbReference>
<feature type="domain" description="Response regulatory" evidence="2">
    <location>
        <begin position="6"/>
        <end position="127"/>
    </location>
</feature>
<dbReference type="InterPro" id="IPR011006">
    <property type="entry name" value="CheY-like_superfamily"/>
</dbReference>
<dbReference type="PANTHER" id="PTHR44520:SF2">
    <property type="entry name" value="RESPONSE REGULATOR RCP1"/>
    <property type="match status" value="1"/>
</dbReference>
<dbReference type="EMBL" id="BMQM01000011">
    <property type="protein sequence ID" value="GGR58141.1"/>
    <property type="molecule type" value="Genomic_DNA"/>
</dbReference>
<proteinExistence type="predicted"/>
<dbReference type="Gene3D" id="3.40.50.2300">
    <property type="match status" value="1"/>
</dbReference>
<evidence type="ECO:0000313" key="3">
    <source>
        <dbReference type="EMBL" id="GGR58141.1"/>
    </source>
</evidence>
<dbReference type="PROSITE" id="PS50110">
    <property type="entry name" value="RESPONSE_REGULATORY"/>
    <property type="match status" value="1"/>
</dbReference>
<keyword evidence="1" id="KW-0597">Phosphoprotein</keyword>
<dbReference type="CDD" id="cd17557">
    <property type="entry name" value="REC_Rcp-like"/>
    <property type="match status" value="1"/>
</dbReference>
<evidence type="ECO:0000259" key="2">
    <source>
        <dbReference type="PROSITE" id="PS50110"/>
    </source>
</evidence>
<name>A0ABQ2RUL3_9DEIO</name>